<sequence length="312" mass="35174">MADANTPEPSVVPPACARVSNPIHEERHLRVICIGAGASGLLLAYKLQRSFENFDLVLYEKNGGISGTWYENKYPGCTCDVPSHVYTWSFEPSTSWSSVYASSDEIQKYFENFAAKYDLNKYCKLKHEVSKAVWNEAKRRWEVEIHNLVDGTTVHDTCNILVNAGGVLNSWRWPDIEGLDKYKGILLHTARWDSSVDLNGKHVGLIGNGSSGIQVLPAIHSEARKITTFICGSTWVSPVQGVDQRVYTVEERHVTSPDPKGRNRSYTVDVLLLLHYAKCHGDCRAYFFDAIRSIFIFFFCAMNLLRSLFPLS</sequence>
<evidence type="ECO:0000256" key="1">
    <source>
        <dbReference type="ARBA" id="ARBA00010139"/>
    </source>
</evidence>
<dbReference type="PANTHER" id="PTHR42877">
    <property type="entry name" value="L-ORNITHINE N(5)-MONOOXYGENASE-RELATED"/>
    <property type="match status" value="1"/>
</dbReference>
<evidence type="ECO:0000313" key="2">
    <source>
        <dbReference type="EMBL" id="KAF8902348.1"/>
    </source>
</evidence>
<evidence type="ECO:0000313" key="3">
    <source>
        <dbReference type="Proteomes" id="UP000724874"/>
    </source>
</evidence>
<dbReference type="InterPro" id="IPR051209">
    <property type="entry name" value="FAD-bind_Monooxygenase_sf"/>
</dbReference>
<name>A0A9P5NPX1_GYMJU</name>
<comment type="caution">
    <text evidence="2">The sequence shown here is derived from an EMBL/GenBank/DDBJ whole genome shotgun (WGS) entry which is preliminary data.</text>
</comment>
<dbReference type="EMBL" id="JADNYJ010000036">
    <property type="protein sequence ID" value="KAF8902348.1"/>
    <property type="molecule type" value="Genomic_DNA"/>
</dbReference>
<accession>A0A9P5NPX1</accession>
<dbReference type="InterPro" id="IPR036188">
    <property type="entry name" value="FAD/NAD-bd_sf"/>
</dbReference>
<dbReference type="Proteomes" id="UP000724874">
    <property type="component" value="Unassembled WGS sequence"/>
</dbReference>
<protein>
    <submittedName>
        <fullName evidence="2">Uncharacterized protein</fullName>
    </submittedName>
</protein>
<dbReference type="PANTHER" id="PTHR42877:SF8">
    <property type="entry name" value="MONOOXYGENASE"/>
    <property type="match status" value="1"/>
</dbReference>
<reference evidence="2" key="1">
    <citation type="submission" date="2020-11" db="EMBL/GenBank/DDBJ databases">
        <authorList>
            <consortium name="DOE Joint Genome Institute"/>
            <person name="Ahrendt S."/>
            <person name="Riley R."/>
            <person name="Andreopoulos W."/>
            <person name="LaButti K."/>
            <person name="Pangilinan J."/>
            <person name="Ruiz-duenas F.J."/>
            <person name="Barrasa J.M."/>
            <person name="Sanchez-Garcia M."/>
            <person name="Camarero S."/>
            <person name="Miyauchi S."/>
            <person name="Serrano A."/>
            <person name="Linde D."/>
            <person name="Babiker R."/>
            <person name="Drula E."/>
            <person name="Ayuso-Fernandez I."/>
            <person name="Pacheco R."/>
            <person name="Padilla G."/>
            <person name="Ferreira P."/>
            <person name="Barriuso J."/>
            <person name="Kellner H."/>
            <person name="Castanera R."/>
            <person name="Alfaro M."/>
            <person name="Ramirez L."/>
            <person name="Pisabarro A.G."/>
            <person name="Kuo A."/>
            <person name="Tritt A."/>
            <person name="Lipzen A."/>
            <person name="He G."/>
            <person name="Yan M."/>
            <person name="Ng V."/>
            <person name="Cullen D."/>
            <person name="Martin F."/>
            <person name="Rosso M.-N."/>
            <person name="Henrissat B."/>
            <person name="Hibbett D."/>
            <person name="Martinez A.T."/>
            <person name="Grigoriev I.V."/>
        </authorList>
    </citation>
    <scope>NUCLEOTIDE SEQUENCE</scope>
    <source>
        <strain evidence="2">AH 44721</strain>
    </source>
</reference>
<dbReference type="SUPFAM" id="SSF51905">
    <property type="entry name" value="FAD/NAD(P)-binding domain"/>
    <property type="match status" value="1"/>
</dbReference>
<proteinExistence type="inferred from homology"/>
<dbReference type="Gene3D" id="3.50.50.60">
    <property type="entry name" value="FAD/NAD(P)-binding domain"/>
    <property type="match status" value="1"/>
</dbReference>
<gene>
    <name evidence="2" type="ORF">CPB84DRAFT_1907907</name>
</gene>
<dbReference type="Pfam" id="PF13450">
    <property type="entry name" value="NAD_binding_8"/>
    <property type="match status" value="1"/>
</dbReference>
<dbReference type="AlphaFoldDB" id="A0A9P5NPX1"/>
<keyword evidence="3" id="KW-1185">Reference proteome</keyword>
<comment type="similarity">
    <text evidence="1">Belongs to the FAD-binding monooxygenase family.</text>
</comment>
<dbReference type="OrthoDB" id="66881at2759"/>
<organism evidence="2 3">
    <name type="scientific">Gymnopilus junonius</name>
    <name type="common">Spectacular rustgill mushroom</name>
    <name type="synonym">Gymnopilus spectabilis subsp. junonius</name>
    <dbReference type="NCBI Taxonomy" id="109634"/>
    <lineage>
        <taxon>Eukaryota</taxon>
        <taxon>Fungi</taxon>
        <taxon>Dikarya</taxon>
        <taxon>Basidiomycota</taxon>
        <taxon>Agaricomycotina</taxon>
        <taxon>Agaricomycetes</taxon>
        <taxon>Agaricomycetidae</taxon>
        <taxon>Agaricales</taxon>
        <taxon>Agaricineae</taxon>
        <taxon>Hymenogastraceae</taxon>
        <taxon>Gymnopilus</taxon>
    </lineage>
</organism>